<keyword evidence="2" id="KW-0805">Transcription regulation</keyword>
<evidence type="ECO:0000313" key="7">
    <source>
        <dbReference type="EMBL" id="PVG83531.1"/>
    </source>
</evidence>
<name>A0A2T8FCU4_9ACTN</name>
<evidence type="ECO:0000256" key="5">
    <source>
        <dbReference type="ARBA" id="ARBA00023163"/>
    </source>
</evidence>
<dbReference type="SUPFAM" id="SSF88946">
    <property type="entry name" value="Sigma2 domain of RNA polymerase sigma factors"/>
    <property type="match status" value="1"/>
</dbReference>
<dbReference type="InterPro" id="IPR007627">
    <property type="entry name" value="RNA_pol_sigma70_r2"/>
</dbReference>
<evidence type="ECO:0000256" key="3">
    <source>
        <dbReference type="ARBA" id="ARBA00023082"/>
    </source>
</evidence>
<proteinExistence type="inferred from homology"/>
<sequence>MPTDSPASGLADRAAAEFRAYRDGEDGALGRLVEAATPLLWHTARGLGLDQASAEDVVQDTWLALYRAADRIDSPQAVLQWLLTTTRRRAQAVAFRGRRVTVTDDTGAAVGDGPAAMPGPEDVVVHSEAEQVLWRHVQALSERCRFLLRVVAQGDRPDYSAIAVALGMPVGSIGPTRGRCLAKLRAALDADPLWSGTR</sequence>
<keyword evidence="4" id="KW-0238">DNA-binding</keyword>
<evidence type="ECO:0000259" key="6">
    <source>
        <dbReference type="Pfam" id="PF04542"/>
    </source>
</evidence>
<dbReference type="Proteomes" id="UP000246018">
    <property type="component" value="Unassembled WGS sequence"/>
</dbReference>
<dbReference type="PANTHER" id="PTHR43133">
    <property type="entry name" value="RNA POLYMERASE ECF-TYPE SIGMA FACTO"/>
    <property type="match status" value="1"/>
</dbReference>
<dbReference type="InterPro" id="IPR014284">
    <property type="entry name" value="RNA_pol_sigma-70_dom"/>
</dbReference>
<dbReference type="InterPro" id="IPR036388">
    <property type="entry name" value="WH-like_DNA-bd_sf"/>
</dbReference>
<keyword evidence="3" id="KW-0731">Sigma factor</keyword>
<dbReference type="PANTHER" id="PTHR43133:SF8">
    <property type="entry name" value="RNA POLYMERASE SIGMA FACTOR HI_1459-RELATED"/>
    <property type="match status" value="1"/>
</dbReference>
<dbReference type="GO" id="GO:0003677">
    <property type="term" value="F:DNA binding"/>
    <property type="evidence" value="ECO:0007669"/>
    <property type="project" value="UniProtKB-KW"/>
</dbReference>
<feature type="domain" description="RNA polymerase sigma-70 region 2" evidence="6">
    <location>
        <begin position="32"/>
        <end position="91"/>
    </location>
</feature>
<dbReference type="GO" id="GO:0016987">
    <property type="term" value="F:sigma factor activity"/>
    <property type="evidence" value="ECO:0007669"/>
    <property type="project" value="UniProtKB-KW"/>
</dbReference>
<dbReference type="Gene3D" id="1.10.1740.10">
    <property type="match status" value="1"/>
</dbReference>
<reference evidence="7 8" key="1">
    <citation type="submission" date="2018-04" db="EMBL/GenBank/DDBJ databases">
        <title>Genome of Nocardioides gansuensis WSJ-1.</title>
        <authorList>
            <person name="Wu S."/>
            <person name="Wang G."/>
        </authorList>
    </citation>
    <scope>NUCLEOTIDE SEQUENCE [LARGE SCALE GENOMIC DNA]</scope>
    <source>
        <strain evidence="7 8">WSJ-1</strain>
    </source>
</reference>
<evidence type="ECO:0000256" key="1">
    <source>
        <dbReference type="ARBA" id="ARBA00010641"/>
    </source>
</evidence>
<keyword evidence="5" id="KW-0804">Transcription</keyword>
<dbReference type="Pfam" id="PF04542">
    <property type="entry name" value="Sigma70_r2"/>
    <property type="match status" value="1"/>
</dbReference>
<evidence type="ECO:0000256" key="4">
    <source>
        <dbReference type="ARBA" id="ARBA00023125"/>
    </source>
</evidence>
<dbReference type="AlphaFoldDB" id="A0A2T8FCU4"/>
<dbReference type="EMBL" id="QDGZ01000003">
    <property type="protein sequence ID" value="PVG83531.1"/>
    <property type="molecule type" value="Genomic_DNA"/>
</dbReference>
<dbReference type="SUPFAM" id="SSF88659">
    <property type="entry name" value="Sigma3 and sigma4 domains of RNA polymerase sigma factors"/>
    <property type="match status" value="1"/>
</dbReference>
<keyword evidence="8" id="KW-1185">Reference proteome</keyword>
<dbReference type="OrthoDB" id="265863at2"/>
<comment type="caution">
    <text evidence="7">The sequence shown here is derived from an EMBL/GenBank/DDBJ whole genome shotgun (WGS) entry which is preliminary data.</text>
</comment>
<gene>
    <name evidence="7" type="ORF">DDE18_08455</name>
</gene>
<evidence type="ECO:0000256" key="2">
    <source>
        <dbReference type="ARBA" id="ARBA00023015"/>
    </source>
</evidence>
<dbReference type="Gene3D" id="1.10.10.10">
    <property type="entry name" value="Winged helix-like DNA-binding domain superfamily/Winged helix DNA-binding domain"/>
    <property type="match status" value="1"/>
</dbReference>
<dbReference type="GO" id="GO:0006352">
    <property type="term" value="P:DNA-templated transcription initiation"/>
    <property type="evidence" value="ECO:0007669"/>
    <property type="project" value="InterPro"/>
</dbReference>
<dbReference type="InterPro" id="IPR013324">
    <property type="entry name" value="RNA_pol_sigma_r3/r4-like"/>
</dbReference>
<organism evidence="7 8">
    <name type="scientific">Nocardioides gansuensis</name>
    <dbReference type="NCBI Taxonomy" id="2138300"/>
    <lineage>
        <taxon>Bacteria</taxon>
        <taxon>Bacillati</taxon>
        <taxon>Actinomycetota</taxon>
        <taxon>Actinomycetes</taxon>
        <taxon>Propionibacteriales</taxon>
        <taxon>Nocardioidaceae</taxon>
        <taxon>Nocardioides</taxon>
    </lineage>
</organism>
<accession>A0A2T8FCU4</accession>
<dbReference type="InterPro" id="IPR013325">
    <property type="entry name" value="RNA_pol_sigma_r2"/>
</dbReference>
<dbReference type="NCBIfam" id="TIGR02937">
    <property type="entry name" value="sigma70-ECF"/>
    <property type="match status" value="1"/>
</dbReference>
<comment type="similarity">
    <text evidence="1">Belongs to the sigma-70 factor family. ECF subfamily.</text>
</comment>
<protein>
    <submittedName>
        <fullName evidence="7">Sigma-70 family RNA polymerase sigma factor</fullName>
    </submittedName>
</protein>
<evidence type="ECO:0000313" key="8">
    <source>
        <dbReference type="Proteomes" id="UP000246018"/>
    </source>
</evidence>
<dbReference type="InterPro" id="IPR039425">
    <property type="entry name" value="RNA_pol_sigma-70-like"/>
</dbReference>